<keyword evidence="1" id="KW-0472">Membrane</keyword>
<evidence type="ECO:0000313" key="2">
    <source>
        <dbReference type="EMBL" id="QCL10262.1"/>
    </source>
</evidence>
<feature type="transmembrane region" description="Helical" evidence="1">
    <location>
        <begin position="7"/>
        <end position="24"/>
    </location>
</feature>
<protein>
    <submittedName>
        <fullName evidence="2">Putative membrane protein</fullName>
    </submittedName>
</protein>
<keyword evidence="2" id="KW-0614">Plasmid</keyword>
<organism evidence="2">
    <name type="scientific">Rhizobium rhizogenes</name>
    <name type="common">Agrobacterium rhizogenes</name>
    <dbReference type="NCBI Taxonomy" id="359"/>
    <lineage>
        <taxon>Bacteria</taxon>
        <taxon>Pseudomonadati</taxon>
        <taxon>Pseudomonadota</taxon>
        <taxon>Alphaproteobacteria</taxon>
        <taxon>Hyphomicrobiales</taxon>
        <taxon>Rhizobiaceae</taxon>
        <taxon>Rhizobium/Agrobacterium group</taxon>
        <taxon>Rhizobium</taxon>
    </lineage>
</organism>
<dbReference type="EMBL" id="MK318987">
    <property type="protein sequence ID" value="QCL10262.1"/>
    <property type="molecule type" value="Genomic_DNA"/>
</dbReference>
<proteinExistence type="predicted"/>
<gene>
    <name evidence="2" type="ORF">pC6.5b_368</name>
</gene>
<accession>A0A7S4ZTX9</accession>
<dbReference type="AlphaFoldDB" id="A0A7S4ZTX9"/>
<feature type="transmembrane region" description="Helical" evidence="1">
    <location>
        <begin position="30"/>
        <end position="53"/>
    </location>
</feature>
<evidence type="ECO:0000256" key="1">
    <source>
        <dbReference type="SAM" id="Phobius"/>
    </source>
</evidence>
<reference evidence="2" key="1">
    <citation type="submission" date="2018-12" db="EMBL/GenBank/DDBJ databases">
        <title>Three Rhizobium rhizogenes strains isolated from the same crown gall tumor carry diverse plasmids.</title>
        <authorList>
            <person name="Pulawska J."/>
            <person name="Kuzmanovic N."/>
        </authorList>
    </citation>
    <scope>NUCLEOTIDE SEQUENCE</scope>
    <source>
        <strain evidence="2">C6.5</strain>
        <plasmid evidence="2">pC6.5b</plasmid>
    </source>
</reference>
<sequence>MSHRQIHFVSILSIGFSFFYWLVSSSVADIWLSHLIAGFGIGVLTAAIYRLLFMDAPILPRVK</sequence>
<keyword evidence="1" id="KW-0812">Transmembrane</keyword>
<geneLocation type="plasmid" evidence="2">
    <name>pC6.5b</name>
</geneLocation>
<name>A0A7S4ZTX9_RHIRH</name>
<keyword evidence="1" id="KW-1133">Transmembrane helix</keyword>